<reference evidence="1" key="1">
    <citation type="submission" date="2009-01" db="EMBL/GenBank/DDBJ databases">
        <title>Complete sequence of chromosome 3 of Burkholderia sp. 383.</title>
        <authorList>
            <consortium name="US DOE Joint Genome Institute"/>
            <person name="Copeland A."/>
            <person name="Lucas S."/>
            <person name="Lapidus A."/>
            <person name="Barry K."/>
            <person name="Detter J.C."/>
            <person name="Glavina T."/>
            <person name="Hammon N."/>
            <person name="Israni S."/>
            <person name="Pitluck S."/>
            <person name="Chain P."/>
            <person name="Malfatti S."/>
            <person name="Shin M."/>
            <person name="Vergez L."/>
            <person name="Schmutz J."/>
            <person name="Larimer F."/>
            <person name="Land M."/>
            <person name="Kyrpides N."/>
            <person name="Lykidis A."/>
            <person name="Richardson P."/>
        </authorList>
    </citation>
    <scope>NUCLEOTIDE SEQUENCE</scope>
    <source>
        <strain evidence="1">383</strain>
    </source>
</reference>
<gene>
    <name evidence="1" type="ordered locus">Bcep18194_C7405</name>
</gene>
<evidence type="ECO:0000313" key="2">
    <source>
        <dbReference type="Proteomes" id="UP000002705"/>
    </source>
</evidence>
<organism evidence="1 2">
    <name type="scientific">Burkholderia lata (strain ATCC 17760 / DSM 23089 / LMG 22485 / NCIMB 9086 / R18194 / 383)</name>
    <dbReference type="NCBI Taxonomy" id="482957"/>
    <lineage>
        <taxon>Bacteria</taxon>
        <taxon>Pseudomonadati</taxon>
        <taxon>Pseudomonadota</taxon>
        <taxon>Betaproteobacteria</taxon>
        <taxon>Burkholderiales</taxon>
        <taxon>Burkholderiaceae</taxon>
        <taxon>Burkholderia</taxon>
        <taxon>Burkholderia cepacia complex</taxon>
    </lineage>
</organism>
<protein>
    <submittedName>
        <fullName evidence="1">Uncharacterized protein</fullName>
    </submittedName>
</protein>
<keyword evidence="2" id="KW-1185">Reference proteome</keyword>
<proteinExistence type="predicted"/>
<dbReference type="HOGENOM" id="CLU_1966424_0_0_4"/>
<dbReference type="KEGG" id="bur:Bcep18194_C7405"/>
<evidence type="ECO:0000313" key="1">
    <source>
        <dbReference type="EMBL" id="ABB06449.1"/>
    </source>
</evidence>
<sequence length="127" mass="14409">MAAGRAGVQWSRAGRWTAKAGVSGRRDVGGVTRVAGDTGQVCCENQFRETDAADYRSCAWNPVVNDIDDVARERQEWLGWFMRSRMQDDRVFSWNTMRSGTAQKEVVRDAPVRMHARATIFQCTMEF</sequence>
<dbReference type="Proteomes" id="UP000002705">
    <property type="component" value="Chromosome 3"/>
</dbReference>
<dbReference type="PATRIC" id="fig|482957.22.peg.8000"/>
<name>Q39M67_BURL3</name>
<dbReference type="EMBL" id="CP000150">
    <property type="protein sequence ID" value="ABB06449.1"/>
    <property type="molecule type" value="Genomic_DNA"/>
</dbReference>
<dbReference type="AlphaFoldDB" id="Q39M67"/>
<accession>Q39M67</accession>